<dbReference type="PaxDb" id="2903-EOD18551"/>
<feature type="compositionally biased region" description="Basic and acidic residues" evidence="1">
    <location>
        <begin position="299"/>
        <end position="308"/>
    </location>
</feature>
<proteinExistence type="predicted"/>
<evidence type="ECO:0000256" key="1">
    <source>
        <dbReference type="SAM" id="MobiDB-lite"/>
    </source>
</evidence>
<dbReference type="Proteomes" id="UP000013827">
    <property type="component" value="Unassembled WGS sequence"/>
</dbReference>
<feature type="compositionally biased region" description="Low complexity" evidence="1">
    <location>
        <begin position="72"/>
        <end position="92"/>
    </location>
</feature>
<reference evidence="2" key="2">
    <citation type="submission" date="2024-10" db="UniProtKB">
        <authorList>
            <consortium name="EnsemblProtists"/>
        </authorList>
    </citation>
    <scope>IDENTIFICATION</scope>
</reference>
<accession>A0A0D3J4W6</accession>
<organism evidence="2 3">
    <name type="scientific">Emiliania huxleyi (strain CCMP1516)</name>
    <dbReference type="NCBI Taxonomy" id="280463"/>
    <lineage>
        <taxon>Eukaryota</taxon>
        <taxon>Haptista</taxon>
        <taxon>Haptophyta</taxon>
        <taxon>Prymnesiophyceae</taxon>
        <taxon>Isochrysidales</taxon>
        <taxon>Noelaerhabdaceae</taxon>
        <taxon>Emiliania</taxon>
    </lineage>
</organism>
<evidence type="ECO:0000313" key="3">
    <source>
        <dbReference type="Proteomes" id="UP000013827"/>
    </source>
</evidence>
<reference evidence="3" key="1">
    <citation type="journal article" date="2013" name="Nature">
        <title>Pan genome of the phytoplankton Emiliania underpins its global distribution.</title>
        <authorList>
            <person name="Read B.A."/>
            <person name="Kegel J."/>
            <person name="Klute M.J."/>
            <person name="Kuo A."/>
            <person name="Lefebvre S.C."/>
            <person name="Maumus F."/>
            <person name="Mayer C."/>
            <person name="Miller J."/>
            <person name="Monier A."/>
            <person name="Salamov A."/>
            <person name="Young J."/>
            <person name="Aguilar M."/>
            <person name="Claverie J.M."/>
            <person name="Frickenhaus S."/>
            <person name="Gonzalez K."/>
            <person name="Herman E.K."/>
            <person name="Lin Y.C."/>
            <person name="Napier J."/>
            <person name="Ogata H."/>
            <person name="Sarno A.F."/>
            <person name="Shmutz J."/>
            <person name="Schroeder D."/>
            <person name="de Vargas C."/>
            <person name="Verret F."/>
            <person name="von Dassow P."/>
            <person name="Valentin K."/>
            <person name="Van de Peer Y."/>
            <person name="Wheeler G."/>
            <person name="Dacks J.B."/>
            <person name="Delwiche C.F."/>
            <person name="Dyhrman S.T."/>
            <person name="Glockner G."/>
            <person name="John U."/>
            <person name="Richards T."/>
            <person name="Worden A.Z."/>
            <person name="Zhang X."/>
            <person name="Grigoriev I.V."/>
            <person name="Allen A.E."/>
            <person name="Bidle K."/>
            <person name="Borodovsky M."/>
            <person name="Bowler C."/>
            <person name="Brownlee C."/>
            <person name="Cock J.M."/>
            <person name="Elias M."/>
            <person name="Gladyshev V.N."/>
            <person name="Groth M."/>
            <person name="Guda C."/>
            <person name="Hadaegh A."/>
            <person name="Iglesias-Rodriguez M.D."/>
            <person name="Jenkins J."/>
            <person name="Jones B.M."/>
            <person name="Lawson T."/>
            <person name="Leese F."/>
            <person name="Lindquist E."/>
            <person name="Lobanov A."/>
            <person name="Lomsadze A."/>
            <person name="Malik S.B."/>
            <person name="Marsh M.E."/>
            <person name="Mackinder L."/>
            <person name="Mock T."/>
            <person name="Mueller-Roeber B."/>
            <person name="Pagarete A."/>
            <person name="Parker M."/>
            <person name="Probert I."/>
            <person name="Quesneville H."/>
            <person name="Raines C."/>
            <person name="Rensing S.A."/>
            <person name="Riano-Pachon D.M."/>
            <person name="Richier S."/>
            <person name="Rokitta S."/>
            <person name="Shiraiwa Y."/>
            <person name="Soanes D.M."/>
            <person name="van der Giezen M."/>
            <person name="Wahlund T.M."/>
            <person name="Williams B."/>
            <person name="Wilson W."/>
            <person name="Wolfe G."/>
            <person name="Wurch L.L."/>
        </authorList>
    </citation>
    <scope>NUCLEOTIDE SEQUENCE</scope>
</reference>
<feature type="compositionally biased region" description="Gly residues" evidence="1">
    <location>
        <begin position="311"/>
        <end position="320"/>
    </location>
</feature>
<name>A0A0D3J4W6_EMIH1</name>
<feature type="region of interest" description="Disordered" evidence="1">
    <location>
        <begin position="21"/>
        <end position="54"/>
    </location>
</feature>
<feature type="region of interest" description="Disordered" evidence="1">
    <location>
        <begin position="215"/>
        <end position="320"/>
    </location>
</feature>
<dbReference type="RefSeq" id="XP_005770980.1">
    <property type="nucleotide sequence ID" value="XM_005770923.1"/>
</dbReference>
<feature type="region of interest" description="Disordered" evidence="1">
    <location>
        <begin position="67"/>
        <end position="102"/>
    </location>
</feature>
<dbReference type="KEGG" id="ehx:EMIHUDRAFT_445137"/>
<evidence type="ECO:0000313" key="2">
    <source>
        <dbReference type="EnsemblProtists" id="EOD18551"/>
    </source>
</evidence>
<dbReference type="GeneID" id="17264096"/>
<dbReference type="EnsemblProtists" id="EOD18551">
    <property type="protein sequence ID" value="EOD18551"/>
    <property type="gene ID" value="EMIHUDRAFT_445137"/>
</dbReference>
<keyword evidence="3" id="KW-1185">Reference proteome</keyword>
<sequence length="320" mass="35174">TRLHKGWCGERRLCTGSEHTHVAPTPAARTPSLASQPLPGLDRRRKPAIASQRSAAIFSRRAAATEARRRGAASSGQLAARAAGRPRANGARGADRAPPPRRHVRRVLVLRLARRLQGGAECRLCEPREQPRWRGIARRLPRWAGRRLDLGPARGRLCHRPTARCKPAREHVRCAVRATTQPRARGARERGGGPCLGAVAVTRLLRSVFRRLRRPGRAAHRNDSGALPRAARRRRGARPRRRRRLHPHARRAGRRLARRQGGGGAARADRRGRCRRVQQPVARGRRPREVGLAANGEGARGDDHRVDRGGPAAGGTGKVS</sequence>
<dbReference type="HOGENOM" id="CLU_870434_0_0_1"/>
<feature type="compositionally biased region" description="Basic residues" evidence="1">
    <location>
        <begin position="230"/>
        <end position="258"/>
    </location>
</feature>
<dbReference type="OMA" id="ARCKPAR"/>
<protein>
    <submittedName>
        <fullName evidence="2">Uncharacterized protein</fullName>
    </submittedName>
</protein>
<dbReference type="AlphaFoldDB" id="A0A0D3J4W6"/>